<dbReference type="PANTHER" id="PTHR22306:SF2">
    <property type="entry name" value="CHROMOSOME 7 OPEN READING FRAME 50"/>
    <property type="match status" value="1"/>
</dbReference>
<dbReference type="AlphaFoldDB" id="D7FLY2"/>
<keyword evidence="4" id="KW-1185">Reference proteome</keyword>
<proteinExistence type="predicted"/>
<gene>
    <name evidence="3" type="ORF">Esi_0162_0022</name>
</gene>
<feature type="domain" description="WKF" evidence="2">
    <location>
        <begin position="85"/>
        <end position="164"/>
    </location>
</feature>
<dbReference type="EMBL" id="FN648158">
    <property type="protein sequence ID" value="CBJ29807.1"/>
    <property type="molecule type" value="Genomic_DNA"/>
</dbReference>
<accession>D7FLY2</accession>
<dbReference type="Pfam" id="PF10180">
    <property type="entry name" value="WKF"/>
    <property type="match status" value="1"/>
</dbReference>
<evidence type="ECO:0000313" key="4">
    <source>
        <dbReference type="Proteomes" id="UP000002630"/>
    </source>
</evidence>
<dbReference type="eggNOG" id="KOG4829">
    <property type="taxonomic scope" value="Eukaryota"/>
</dbReference>
<feature type="region of interest" description="Disordered" evidence="1">
    <location>
        <begin position="187"/>
        <end position="320"/>
    </location>
</feature>
<evidence type="ECO:0000259" key="2">
    <source>
        <dbReference type="Pfam" id="PF10180"/>
    </source>
</evidence>
<feature type="compositionally biased region" description="Acidic residues" evidence="1">
    <location>
        <begin position="212"/>
        <end position="221"/>
    </location>
</feature>
<feature type="compositionally biased region" description="Basic and acidic residues" evidence="1">
    <location>
        <begin position="68"/>
        <end position="81"/>
    </location>
</feature>
<sequence>MAKKKKSTKKKKRVAVHIRENIKGKREAAASADGEVGADKRAPLLAAPLGVGKPKRPREPADAASLGKAKDDPARKEKERTDANNYLVAWLTVRKANEAAEEAGVAPPPATGVWKFNKNTQAWLLRHVFSDDEIDDKRFETLCLYLEGLKGAGRQRVLAAAQAIIDKHGPDEGKEQTAAEREAAVAEVTTADDETVTNETAAVVPSGYNSDSTDDEEEDNDGGAVAGARQTGGEGGVAAAPPAAARTGNAGEFSFGFFDGTAEEATSKTTGKEESDSDGSSSSSDDEEGGDGGGAVEALAPATKKPRKARSALTGKPKAEAKAKAAAVAYERALQVAEVLA</sequence>
<dbReference type="Proteomes" id="UP000002630">
    <property type="component" value="Linkage Group LG21"/>
</dbReference>
<reference evidence="3 4" key="1">
    <citation type="journal article" date="2010" name="Nature">
        <title>The Ectocarpus genome and the independent evolution of multicellularity in brown algae.</title>
        <authorList>
            <person name="Cock J.M."/>
            <person name="Sterck L."/>
            <person name="Rouze P."/>
            <person name="Scornet D."/>
            <person name="Allen A.E."/>
            <person name="Amoutzias G."/>
            <person name="Anthouard V."/>
            <person name="Artiguenave F."/>
            <person name="Aury J.M."/>
            <person name="Badger J.H."/>
            <person name="Beszteri B."/>
            <person name="Billiau K."/>
            <person name="Bonnet E."/>
            <person name="Bothwell J.H."/>
            <person name="Bowler C."/>
            <person name="Boyen C."/>
            <person name="Brownlee C."/>
            <person name="Carrano C.J."/>
            <person name="Charrier B."/>
            <person name="Cho G.Y."/>
            <person name="Coelho S.M."/>
            <person name="Collen J."/>
            <person name="Corre E."/>
            <person name="Da Silva C."/>
            <person name="Delage L."/>
            <person name="Delaroque N."/>
            <person name="Dittami S.M."/>
            <person name="Doulbeau S."/>
            <person name="Elias M."/>
            <person name="Farnham G."/>
            <person name="Gachon C.M."/>
            <person name="Gschloessl B."/>
            <person name="Heesch S."/>
            <person name="Jabbari K."/>
            <person name="Jubin C."/>
            <person name="Kawai H."/>
            <person name="Kimura K."/>
            <person name="Kloareg B."/>
            <person name="Kupper F.C."/>
            <person name="Lang D."/>
            <person name="Le Bail A."/>
            <person name="Leblanc C."/>
            <person name="Lerouge P."/>
            <person name="Lohr M."/>
            <person name="Lopez P.J."/>
            <person name="Martens C."/>
            <person name="Maumus F."/>
            <person name="Michel G."/>
            <person name="Miranda-Saavedra D."/>
            <person name="Morales J."/>
            <person name="Moreau H."/>
            <person name="Motomura T."/>
            <person name="Nagasato C."/>
            <person name="Napoli C.A."/>
            <person name="Nelson D.R."/>
            <person name="Nyvall-Collen P."/>
            <person name="Peters A.F."/>
            <person name="Pommier C."/>
            <person name="Potin P."/>
            <person name="Poulain J."/>
            <person name="Quesneville H."/>
            <person name="Read B."/>
            <person name="Rensing S.A."/>
            <person name="Ritter A."/>
            <person name="Rousvoal S."/>
            <person name="Samanta M."/>
            <person name="Samson G."/>
            <person name="Schroeder D.C."/>
            <person name="Segurens B."/>
            <person name="Strittmatter M."/>
            <person name="Tonon T."/>
            <person name="Tregear J.W."/>
            <person name="Valentin K."/>
            <person name="von Dassow P."/>
            <person name="Yamagishi T."/>
            <person name="Van de Peer Y."/>
            <person name="Wincker P."/>
        </authorList>
    </citation>
    <scope>NUCLEOTIDE SEQUENCE [LARGE SCALE GENOMIC DNA]</scope>
    <source>
        <strain evidence="4">Ec32 / CCAP1310/4</strain>
    </source>
</reference>
<dbReference type="InterPro" id="IPR019327">
    <property type="entry name" value="WKF"/>
</dbReference>
<dbReference type="EMBL" id="FN649746">
    <property type="protein sequence ID" value="CBJ29807.1"/>
    <property type="molecule type" value="Genomic_DNA"/>
</dbReference>
<feature type="compositionally biased region" description="Basic and acidic residues" evidence="1">
    <location>
        <begin position="17"/>
        <end position="28"/>
    </location>
</feature>
<feature type="compositionally biased region" description="Low complexity" evidence="1">
    <location>
        <begin position="237"/>
        <end position="251"/>
    </location>
</feature>
<dbReference type="STRING" id="2880.D7FLY2"/>
<organism evidence="3 4">
    <name type="scientific">Ectocarpus siliculosus</name>
    <name type="common">Brown alga</name>
    <name type="synonym">Conferva siliculosa</name>
    <dbReference type="NCBI Taxonomy" id="2880"/>
    <lineage>
        <taxon>Eukaryota</taxon>
        <taxon>Sar</taxon>
        <taxon>Stramenopiles</taxon>
        <taxon>Ochrophyta</taxon>
        <taxon>PX clade</taxon>
        <taxon>Phaeophyceae</taxon>
        <taxon>Ectocarpales</taxon>
        <taxon>Ectocarpaceae</taxon>
        <taxon>Ectocarpus</taxon>
    </lineage>
</organism>
<protein>
    <recommendedName>
        <fullName evidence="2">WKF domain-containing protein</fullName>
    </recommendedName>
</protein>
<name>D7FLY2_ECTSI</name>
<dbReference type="OrthoDB" id="10261563at2759"/>
<feature type="compositionally biased region" description="Basic residues" evidence="1">
    <location>
        <begin position="1"/>
        <end position="16"/>
    </location>
</feature>
<evidence type="ECO:0000256" key="1">
    <source>
        <dbReference type="SAM" id="MobiDB-lite"/>
    </source>
</evidence>
<dbReference type="InParanoid" id="D7FLY2"/>
<dbReference type="PANTHER" id="PTHR22306">
    <property type="entry name" value="CHROMOSOME 7 OPEN READING FRAME 50"/>
    <property type="match status" value="1"/>
</dbReference>
<evidence type="ECO:0000313" key="3">
    <source>
        <dbReference type="EMBL" id="CBJ29807.1"/>
    </source>
</evidence>
<feature type="region of interest" description="Disordered" evidence="1">
    <location>
        <begin position="1"/>
        <end position="81"/>
    </location>
</feature>